<dbReference type="Pfam" id="PF06605">
    <property type="entry name" value="Prophage_tail"/>
    <property type="match status" value="1"/>
</dbReference>
<proteinExistence type="predicted"/>
<dbReference type="NCBIfam" id="TIGR01665">
    <property type="entry name" value="put_anti_recept"/>
    <property type="match status" value="1"/>
</dbReference>
<sequence length="1009" mass="109125">MKLTPILFEDNATDYVTQGIGALGDVLSGEVTEETNGQYEVRLTYPVTGRRYADLKNRRLIYCKPDPYRDAQPFRIYRITRPLNGIITIYARHKLYDLDGTPVNPFSASNALSAMKGLKANAAIETPYQFWTDINSNAQFSVSVPTSTRALLGGIKGSILDTYGGEYEWDNDTVKLYARRGSDNGVTISYGKNLTDIEQDENIANLCTGIIGYWANSDGELVQTPVVNGPGTYNFANVKAVDFSLDFEAKPTVEQLQKRAQQYVSDNNVGIPDVSITLSWVQLEQYSGYEGLSLLDRASLGDTVTVRFPPLGIDVKARVVKTVYDILQDRYSSVEIGSVKANIADTIANNQQATNEQIKNTTSYLEDRIQQSSDLITNGGGYIYRKFDAAKNWVEIGSTDNLDLNKAVHVWRWNNGGFGYSGNGYNGPYRTAITQDGHIVADFIDAGTLTANIIRAGILQDMKGLNFWDMETGEFRLAATATVNDQQIATKPETISGVDVEYASGSSQTSPPTSGWSTTAPAWQDGRYIWQRTVTTLANGTKSISEPTCIQGAKGPQGPAGKDGANGINGKDGTNGKDGASAYVHIKYAPVANPTDTQMTETPSEYIGICTNTTPTDPTTANSYQWSKWQGQDGAQGIPGTPGTNGQTTYVHFAYSTTADGTGNFSTTPFDDARYVGVCTDFKQADPTTPSSYQWSLMQGDGVSQIVEQYYLSTSSTTQTGGSWSTAQPKWQKGRYIWTRSMVTWTDGTTTYTDPVLAQAINGANQSASDAQQSVDDLDNSLNSEGVFNRLTDNGKIQGIYMSGGQLYINGSYIRAGTIDASQVNVTNLNADNIKSGTITGRAISGGTITGTTITGGSVRSTSNSGSVLVYQGRVSLYDPSGNTILDIIPGGNNNPANLNFFLPSFGNVGSISCKNDNGLGRIVVNCANNGFFTTNRIQTQEIACSNGSGIYSNSYKFTPGNKNFGWVESDGGRVVSFDRVNLGSTGTTWDVDWVWVADIGRYCLATVT</sequence>
<dbReference type="InterPro" id="IPR007119">
    <property type="entry name" value="Phage_tail_spike_N"/>
</dbReference>
<accession>A0A9D2M4M3</accession>
<comment type="caution">
    <text evidence="2">The sequence shown here is derived from an EMBL/GenBank/DDBJ whole genome shotgun (WGS) entry which is preliminary data.</text>
</comment>
<dbReference type="AlphaFoldDB" id="A0A9D2M4M3"/>
<dbReference type="EMBL" id="DWYG01000013">
    <property type="protein sequence ID" value="HJB41092.1"/>
    <property type="molecule type" value="Genomic_DNA"/>
</dbReference>
<gene>
    <name evidence="2" type="ORF">H9945_01170</name>
</gene>
<evidence type="ECO:0000313" key="2">
    <source>
        <dbReference type="EMBL" id="HJB41092.1"/>
    </source>
</evidence>
<protein>
    <submittedName>
        <fullName evidence="2">Phage tail protein</fullName>
    </submittedName>
</protein>
<reference evidence="2" key="2">
    <citation type="submission" date="2021-04" db="EMBL/GenBank/DDBJ databases">
        <authorList>
            <person name="Gilroy R."/>
        </authorList>
    </citation>
    <scope>NUCLEOTIDE SEQUENCE</scope>
    <source>
        <strain evidence="2">ChiBcec8-13705</strain>
    </source>
</reference>
<evidence type="ECO:0000259" key="1">
    <source>
        <dbReference type="Pfam" id="PF06605"/>
    </source>
</evidence>
<reference evidence="2" key="1">
    <citation type="journal article" date="2021" name="PeerJ">
        <title>Extensive microbial diversity within the chicken gut microbiome revealed by metagenomics and culture.</title>
        <authorList>
            <person name="Gilroy R."/>
            <person name="Ravi A."/>
            <person name="Getino M."/>
            <person name="Pursley I."/>
            <person name="Horton D.L."/>
            <person name="Alikhan N.F."/>
            <person name="Baker D."/>
            <person name="Gharbi K."/>
            <person name="Hall N."/>
            <person name="Watson M."/>
            <person name="Adriaenssens E.M."/>
            <person name="Foster-Nyarko E."/>
            <person name="Jarju S."/>
            <person name="Secka A."/>
            <person name="Antonio M."/>
            <person name="Oren A."/>
            <person name="Chaudhuri R.R."/>
            <person name="La Ragione R."/>
            <person name="Hildebrand F."/>
            <person name="Pallen M.J."/>
        </authorList>
    </citation>
    <scope>NUCLEOTIDE SEQUENCE</scope>
    <source>
        <strain evidence="2">ChiBcec8-13705</strain>
    </source>
</reference>
<evidence type="ECO:0000313" key="3">
    <source>
        <dbReference type="Proteomes" id="UP000886803"/>
    </source>
</evidence>
<feature type="domain" description="Tail spike" evidence="1">
    <location>
        <begin position="158"/>
        <end position="349"/>
    </location>
</feature>
<dbReference type="Proteomes" id="UP000886803">
    <property type="component" value="Unassembled WGS sequence"/>
</dbReference>
<dbReference type="InterPro" id="IPR010572">
    <property type="entry name" value="Tail_dom"/>
</dbReference>
<name>A0A9D2M4M3_9FIRM</name>
<organism evidence="2 3">
    <name type="scientific">Candidatus Gemmiger avicola</name>
    <dbReference type="NCBI Taxonomy" id="2838605"/>
    <lineage>
        <taxon>Bacteria</taxon>
        <taxon>Bacillati</taxon>
        <taxon>Bacillota</taxon>
        <taxon>Clostridia</taxon>
        <taxon>Eubacteriales</taxon>
        <taxon>Gemmiger</taxon>
    </lineage>
</organism>